<keyword evidence="2" id="KW-1185">Reference proteome</keyword>
<dbReference type="KEGG" id="arue:QQX03_04190"/>
<gene>
    <name evidence="1" type="ORF">QQX03_04190</name>
</gene>
<dbReference type="SUPFAM" id="SSF159245">
    <property type="entry name" value="AttH-like"/>
    <property type="match status" value="1"/>
</dbReference>
<dbReference type="RefSeq" id="WP_285976620.1">
    <property type="nucleotide sequence ID" value="NZ_CP127221.1"/>
</dbReference>
<proteinExistence type="predicted"/>
<dbReference type="EMBL" id="CP127221">
    <property type="protein sequence ID" value="WIW96313.1"/>
    <property type="molecule type" value="Genomic_DNA"/>
</dbReference>
<evidence type="ECO:0000313" key="2">
    <source>
        <dbReference type="Proteomes" id="UP001231445"/>
    </source>
</evidence>
<dbReference type="CDD" id="cd21471">
    <property type="entry name" value="CrtC-like"/>
    <property type="match status" value="1"/>
</dbReference>
<evidence type="ECO:0000313" key="1">
    <source>
        <dbReference type="EMBL" id="WIW96313.1"/>
    </source>
</evidence>
<dbReference type="AlphaFoldDB" id="A0A9Y2BAK3"/>
<organism evidence="1 2">
    <name type="scientific">Altererythrobacter rubellus</name>
    <dbReference type="NCBI Taxonomy" id="2173831"/>
    <lineage>
        <taxon>Bacteria</taxon>
        <taxon>Pseudomonadati</taxon>
        <taxon>Pseudomonadota</taxon>
        <taxon>Alphaproteobacteria</taxon>
        <taxon>Sphingomonadales</taxon>
        <taxon>Erythrobacteraceae</taxon>
        <taxon>Altererythrobacter</taxon>
    </lineage>
</organism>
<name>A0A9Y2BAK3_9SPHN</name>
<accession>A0A9Y2BAK3</accession>
<reference evidence="1 2" key="1">
    <citation type="submission" date="2023-06" db="EMBL/GenBank/DDBJ databases">
        <title>Altererythrobacter rubellus NBRC 112769 genome.</title>
        <authorList>
            <person name="Zhang K."/>
        </authorList>
    </citation>
    <scope>NUCLEOTIDE SEQUENCE [LARGE SCALE GENOMIC DNA]</scope>
    <source>
        <strain evidence="1 2">NBRC 112769</strain>
    </source>
</reference>
<sequence>MTERQNDALSRDRDTLILGPSNVRWMDDHMEIEIAERDKRLFNPYRRQIRGTVRVYPQMLNSTAFALDPQAKHIWHCISPRARVEVDMREPGINWRGAGYLDSNFGSESLEEGFRIWHWSRAHIGKEAIVCYEGIRRNGSGFASALRFRADGTPQETELPMVAPLPNSVWQITRKTRSDRGDAKILATWEDTPFYARSTLASRLDGEKVVAVQESLDMDRFASGIVQFMLPYRMPRSDR</sequence>
<protein>
    <submittedName>
        <fullName evidence="1">Hydroxyneurosporene dehydrogenase</fullName>
    </submittedName>
</protein>
<dbReference type="Proteomes" id="UP001231445">
    <property type="component" value="Chromosome"/>
</dbReference>